<feature type="non-terminal residue" evidence="1">
    <location>
        <position position="138"/>
    </location>
</feature>
<dbReference type="InterPro" id="IPR027417">
    <property type="entry name" value="P-loop_NTPase"/>
</dbReference>
<evidence type="ECO:0000313" key="2">
    <source>
        <dbReference type="Proteomes" id="UP001164746"/>
    </source>
</evidence>
<reference evidence="1" key="1">
    <citation type="submission" date="2022-11" db="EMBL/GenBank/DDBJ databases">
        <title>Centuries of genome instability and evolution in soft-shell clam transmissible cancer (bioRxiv).</title>
        <authorList>
            <person name="Hart S.F.M."/>
            <person name="Yonemitsu M.A."/>
            <person name="Giersch R.M."/>
            <person name="Beal B.F."/>
            <person name="Arriagada G."/>
            <person name="Davis B.W."/>
            <person name="Ostrander E.A."/>
            <person name="Goff S.P."/>
            <person name="Metzger M.J."/>
        </authorList>
    </citation>
    <scope>NUCLEOTIDE SEQUENCE</scope>
    <source>
        <strain evidence="1">MELC-2E11</strain>
        <tissue evidence="1">Siphon/mantle</tissue>
    </source>
</reference>
<evidence type="ECO:0000313" key="1">
    <source>
        <dbReference type="EMBL" id="WAR08718.1"/>
    </source>
</evidence>
<sequence length="138" mass="15671">NPKSRNLPKPKTYNESSYSKAEVEAKYPSVKHISLESAHKPVSFEHKTDVTESQPDIKVTHRVLSQKNIIFVVAYMRSGSTMTASFLEANPGTFYRFEPLGGVYNTTYKITEMSNVMKKEIQAWLTCNMTLLSMESIL</sequence>
<proteinExistence type="predicted"/>
<organism evidence="1 2">
    <name type="scientific">Mya arenaria</name>
    <name type="common">Soft-shell clam</name>
    <dbReference type="NCBI Taxonomy" id="6604"/>
    <lineage>
        <taxon>Eukaryota</taxon>
        <taxon>Metazoa</taxon>
        <taxon>Spiralia</taxon>
        <taxon>Lophotrochozoa</taxon>
        <taxon>Mollusca</taxon>
        <taxon>Bivalvia</taxon>
        <taxon>Autobranchia</taxon>
        <taxon>Heteroconchia</taxon>
        <taxon>Euheterodonta</taxon>
        <taxon>Imparidentia</taxon>
        <taxon>Neoheterodontei</taxon>
        <taxon>Myida</taxon>
        <taxon>Myoidea</taxon>
        <taxon>Myidae</taxon>
        <taxon>Mya</taxon>
    </lineage>
</organism>
<dbReference type="Gene3D" id="3.40.50.300">
    <property type="entry name" value="P-loop containing nucleotide triphosphate hydrolases"/>
    <property type="match status" value="1"/>
</dbReference>
<dbReference type="SUPFAM" id="SSF52540">
    <property type="entry name" value="P-loop containing nucleoside triphosphate hydrolases"/>
    <property type="match status" value="1"/>
</dbReference>
<dbReference type="Proteomes" id="UP001164746">
    <property type="component" value="Chromosome 6"/>
</dbReference>
<name>A0ABY7EFC9_MYAAR</name>
<feature type="non-terminal residue" evidence="1">
    <location>
        <position position="1"/>
    </location>
</feature>
<keyword evidence="2" id="KW-1185">Reference proteome</keyword>
<dbReference type="EMBL" id="CP111017">
    <property type="protein sequence ID" value="WAR08718.1"/>
    <property type="molecule type" value="Genomic_DNA"/>
</dbReference>
<protein>
    <recommendedName>
        <fullName evidence="3">Sulfotransferase</fullName>
    </recommendedName>
</protein>
<gene>
    <name evidence="1" type="ORF">MAR_018676</name>
</gene>
<accession>A0ABY7EFC9</accession>
<evidence type="ECO:0008006" key="3">
    <source>
        <dbReference type="Google" id="ProtNLM"/>
    </source>
</evidence>